<comment type="caution">
    <text evidence="2">The sequence shown here is derived from an EMBL/GenBank/DDBJ whole genome shotgun (WGS) entry which is preliminary data.</text>
</comment>
<gene>
    <name evidence="2" type="ORF">ACFSUF_08535</name>
</gene>
<dbReference type="InterPro" id="IPR036237">
    <property type="entry name" value="Xyl_isomerase-like_sf"/>
</dbReference>
<dbReference type="InterPro" id="IPR013022">
    <property type="entry name" value="Xyl_isomerase-like_TIM-brl"/>
</dbReference>
<feature type="domain" description="Xylose isomerase-like TIM barrel" evidence="1">
    <location>
        <begin position="32"/>
        <end position="243"/>
    </location>
</feature>
<dbReference type="PANTHER" id="PTHR12110:SF53">
    <property type="entry name" value="BLR5974 PROTEIN"/>
    <property type="match status" value="1"/>
</dbReference>
<dbReference type="EMBL" id="JBHUME010000007">
    <property type="protein sequence ID" value="MFD2612466.1"/>
    <property type="molecule type" value="Genomic_DNA"/>
</dbReference>
<dbReference type="PANTHER" id="PTHR12110">
    <property type="entry name" value="HYDROXYPYRUVATE ISOMERASE"/>
    <property type="match status" value="1"/>
</dbReference>
<evidence type="ECO:0000259" key="1">
    <source>
        <dbReference type="Pfam" id="PF01261"/>
    </source>
</evidence>
<dbReference type="GO" id="GO:0016853">
    <property type="term" value="F:isomerase activity"/>
    <property type="evidence" value="ECO:0007669"/>
    <property type="project" value="UniProtKB-KW"/>
</dbReference>
<reference evidence="3" key="1">
    <citation type="journal article" date="2019" name="Int. J. Syst. Evol. Microbiol.">
        <title>The Global Catalogue of Microorganisms (GCM) 10K type strain sequencing project: providing services to taxonomists for standard genome sequencing and annotation.</title>
        <authorList>
            <consortium name="The Broad Institute Genomics Platform"/>
            <consortium name="The Broad Institute Genome Sequencing Center for Infectious Disease"/>
            <person name="Wu L."/>
            <person name="Ma J."/>
        </authorList>
    </citation>
    <scope>NUCLEOTIDE SEQUENCE [LARGE SCALE GENOMIC DNA]</scope>
    <source>
        <strain evidence="3">KCTC 3950</strain>
    </source>
</reference>
<dbReference type="Proteomes" id="UP001597541">
    <property type="component" value="Unassembled WGS sequence"/>
</dbReference>
<proteinExistence type="predicted"/>
<dbReference type="Gene3D" id="3.20.20.150">
    <property type="entry name" value="Divalent-metal-dependent TIM barrel enzymes"/>
    <property type="match status" value="1"/>
</dbReference>
<dbReference type="Pfam" id="PF01261">
    <property type="entry name" value="AP_endonuc_2"/>
    <property type="match status" value="1"/>
</dbReference>
<dbReference type="RefSeq" id="WP_377602058.1">
    <property type="nucleotide sequence ID" value="NZ_JBHUME010000007.1"/>
</dbReference>
<sequence>MRVGLSAFGTTFMMGLHPQSSRPPITPDQFIDYAVEAGLSGVEMPLSLLKGADVPGIARRAREQNLFITLAADGYDPNHLSEVFDVAVSLGAGTVRTVVGGAKFGGDRREMEGKWDSFLQAVLTGLETAVRIAENKGITLALENHQDVASEELIWLCEKIGSSHFGITLDTGNPLATAEEPVDFAKRIASYVKHVHLKDYWVYLTEEGYKLVRCPIGQGVVDFPALLPIFSSLSSELTMSIEIGALEARHTRVLADDYWREYPARSAQQLAKVMRFVQSNAKPQGDWKTPYENGESVRSITQYENAQLLTSIAYVHGLMRTLKQSETEVTL</sequence>
<accession>A0ABW5PC79</accession>
<keyword evidence="2" id="KW-0413">Isomerase</keyword>
<evidence type="ECO:0000313" key="3">
    <source>
        <dbReference type="Proteomes" id="UP001597541"/>
    </source>
</evidence>
<dbReference type="InterPro" id="IPR050312">
    <property type="entry name" value="IolE/XylAMocC-like"/>
</dbReference>
<keyword evidence="3" id="KW-1185">Reference proteome</keyword>
<name>A0ABW5PC79_9BACL</name>
<evidence type="ECO:0000313" key="2">
    <source>
        <dbReference type="EMBL" id="MFD2612466.1"/>
    </source>
</evidence>
<organism evidence="2 3">
    <name type="scientific">Paenibacillus gansuensis</name>
    <dbReference type="NCBI Taxonomy" id="306542"/>
    <lineage>
        <taxon>Bacteria</taxon>
        <taxon>Bacillati</taxon>
        <taxon>Bacillota</taxon>
        <taxon>Bacilli</taxon>
        <taxon>Bacillales</taxon>
        <taxon>Paenibacillaceae</taxon>
        <taxon>Paenibacillus</taxon>
    </lineage>
</organism>
<protein>
    <submittedName>
        <fullName evidence="2">Sugar phosphate isomerase/epimerase family protein</fullName>
    </submittedName>
</protein>
<dbReference type="SUPFAM" id="SSF51658">
    <property type="entry name" value="Xylose isomerase-like"/>
    <property type="match status" value="1"/>
</dbReference>